<accession>A0A645GYU2</accession>
<proteinExistence type="predicted"/>
<feature type="transmembrane region" description="Helical" evidence="1">
    <location>
        <begin position="38"/>
        <end position="61"/>
    </location>
</feature>
<dbReference type="EMBL" id="VSSQ01082688">
    <property type="protein sequence ID" value="MPN31232.1"/>
    <property type="molecule type" value="Genomic_DNA"/>
</dbReference>
<comment type="caution">
    <text evidence="2">The sequence shown here is derived from an EMBL/GenBank/DDBJ whole genome shotgun (WGS) entry which is preliminary data.</text>
</comment>
<keyword evidence="1" id="KW-0472">Membrane</keyword>
<keyword evidence="1" id="KW-0812">Transmembrane</keyword>
<keyword evidence="1" id="KW-1133">Transmembrane helix</keyword>
<sequence>MGNFAVDANLSCACFDQCVNTFLWQACVDIFRLGVFGIYFYFHCNAIGGCAIFLGFCLCFADGIIDHIAADGSV</sequence>
<gene>
    <name evidence="2" type="ORF">SDC9_178706</name>
</gene>
<protein>
    <submittedName>
        <fullName evidence="2">Uncharacterized protein</fullName>
    </submittedName>
</protein>
<reference evidence="2" key="1">
    <citation type="submission" date="2019-08" db="EMBL/GenBank/DDBJ databases">
        <authorList>
            <person name="Kucharzyk K."/>
            <person name="Murdoch R.W."/>
            <person name="Higgins S."/>
            <person name="Loffler F."/>
        </authorList>
    </citation>
    <scope>NUCLEOTIDE SEQUENCE</scope>
</reference>
<name>A0A645GYU2_9ZZZZ</name>
<evidence type="ECO:0000313" key="2">
    <source>
        <dbReference type="EMBL" id="MPN31232.1"/>
    </source>
</evidence>
<dbReference type="AlphaFoldDB" id="A0A645GYU2"/>
<evidence type="ECO:0000256" key="1">
    <source>
        <dbReference type="SAM" id="Phobius"/>
    </source>
</evidence>
<organism evidence="2">
    <name type="scientific">bioreactor metagenome</name>
    <dbReference type="NCBI Taxonomy" id="1076179"/>
    <lineage>
        <taxon>unclassified sequences</taxon>
        <taxon>metagenomes</taxon>
        <taxon>ecological metagenomes</taxon>
    </lineage>
</organism>